<reference evidence="7" key="1">
    <citation type="journal article" date="2019" name="Int. J. Syst. Evol. Microbiol.">
        <title>The Global Catalogue of Microorganisms (GCM) 10K type strain sequencing project: providing services to taxonomists for standard genome sequencing and annotation.</title>
        <authorList>
            <consortium name="The Broad Institute Genomics Platform"/>
            <consortium name="The Broad Institute Genome Sequencing Center for Infectious Disease"/>
            <person name="Wu L."/>
            <person name="Ma J."/>
        </authorList>
    </citation>
    <scope>NUCLEOTIDE SEQUENCE [LARGE SCALE GENOMIC DNA]</scope>
    <source>
        <strain evidence="7">JCM 9373</strain>
    </source>
</reference>
<keyword evidence="1" id="KW-0805">Transcription regulation</keyword>
<comment type="caution">
    <text evidence="6">The sequence shown here is derived from an EMBL/GenBank/DDBJ whole genome shotgun (WGS) entry which is preliminary data.</text>
</comment>
<evidence type="ECO:0000313" key="7">
    <source>
        <dbReference type="Proteomes" id="UP001500320"/>
    </source>
</evidence>
<evidence type="ECO:0000256" key="2">
    <source>
        <dbReference type="ARBA" id="ARBA00023125"/>
    </source>
</evidence>
<accession>A0ABP6NGN9</accession>
<dbReference type="Pfam" id="PF00440">
    <property type="entry name" value="TetR_N"/>
    <property type="match status" value="1"/>
</dbReference>
<dbReference type="InterPro" id="IPR036271">
    <property type="entry name" value="Tet_transcr_reg_TetR-rel_C_sf"/>
</dbReference>
<evidence type="ECO:0000259" key="5">
    <source>
        <dbReference type="PROSITE" id="PS50977"/>
    </source>
</evidence>
<keyword evidence="7" id="KW-1185">Reference proteome</keyword>
<evidence type="ECO:0000256" key="3">
    <source>
        <dbReference type="ARBA" id="ARBA00023163"/>
    </source>
</evidence>
<keyword evidence="2 4" id="KW-0238">DNA-binding</keyword>
<protein>
    <submittedName>
        <fullName evidence="6">TetR/AcrR family transcriptional regulator</fullName>
    </submittedName>
</protein>
<dbReference type="PROSITE" id="PS50977">
    <property type="entry name" value="HTH_TETR_2"/>
    <property type="match status" value="1"/>
</dbReference>
<organism evidence="6 7">
    <name type="scientific">Planomonospora alba</name>
    <dbReference type="NCBI Taxonomy" id="161354"/>
    <lineage>
        <taxon>Bacteria</taxon>
        <taxon>Bacillati</taxon>
        <taxon>Actinomycetota</taxon>
        <taxon>Actinomycetes</taxon>
        <taxon>Streptosporangiales</taxon>
        <taxon>Streptosporangiaceae</taxon>
        <taxon>Planomonospora</taxon>
    </lineage>
</organism>
<gene>
    <name evidence="6" type="ORF">GCM10010466_42460</name>
</gene>
<evidence type="ECO:0000256" key="1">
    <source>
        <dbReference type="ARBA" id="ARBA00023015"/>
    </source>
</evidence>
<name>A0ABP6NGN9_9ACTN</name>
<dbReference type="PANTHER" id="PTHR47506">
    <property type="entry name" value="TRANSCRIPTIONAL REGULATORY PROTEIN"/>
    <property type="match status" value="1"/>
</dbReference>
<keyword evidence="3" id="KW-0804">Transcription</keyword>
<dbReference type="InterPro" id="IPR001647">
    <property type="entry name" value="HTH_TetR"/>
</dbReference>
<dbReference type="InterPro" id="IPR009057">
    <property type="entry name" value="Homeodomain-like_sf"/>
</dbReference>
<feature type="DNA-binding region" description="H-T-H motif" evidence="4">
    <location>
        <begin position="44"/>
        <end position="63"/>
    </location>
</feature>
<evidence type="ECO:0000256" key="4">
    <source>
        <dbReference type="PROSITE-ProRule" id="PRU00335"/>
    </source>
</evidence>
<dbReference type="PANTHER" id="PTHR47506:SF6">
    <property type="entry name" value="HTH-TYPE TRANSCRIPTIONAL REPRESSOR NEMR"/>
    <property type="match status" value="1"/>
</dbReference>
<dbReference type="Proteomes" id="UP001500320">
    <property type="component" value="Unassembled WGS sequence"/>
</dbReference>
<evidence type="ECO:0000313" key="6">
    <source>
        <dbReference type="EMBL" id="GAA3146953.1"/>
    </source>
</evidence>
<proteinExistence type="predicted"/>
<dbReference type="SUPFAM" id="SSF46689">
    <property type="entry name" value="Homeodomain-like"/>
    <property type="match status" value="1"/>
</dbReference>
<sequence>MVSSVTTAKPARARGPYAKSAQRWQEILEAATTVFATHGYRGGSLRDISRQLNLSLTSIVHHFGTKYELLEAVLERADKTVGTGFAAFDFEADCAERGVALATLERVRSNLERPELLRLLAILAAESSAPEHPAHDWFVNRYRTKKAALAEAFAFDQAEGRIDGARDPEQLSASLIGTWDGLQLQWLIDPSTDMVRGMRAFFEWAAPEALQPES</sequence>
<dbReference type="Gene3D" id="1.10.357.10">
    <property type="entry name" value="Tetracycline Repressor, domain 2"/>
    <property type="match status" value="1"/>
</dbReference>
<dbReference type="PRINTS" id="PR00455">
    <property type="entry name" value="HTHTETR"/>
</dbReference>
<dbReference type="EMBL" id="BAAAUT010000034">
    <property type="protein sequence ID" value="GAA3146953.1"/>
    <property type="molecule type" value="Genomic_DNA"/>
</dbReference>
<feature type="domain" description="HTH tetR-type" evidence="5">
    <location>
        <begin position="21"/>
        <end position="81"/>
    </location>
</feature>
<dbReference type="SUPFAM" id="SSF48498">
    <property type="entry name" value="Tetracyclin repressor-like, C-terminal domain"/>
    <property type="match status" value="1"/>
</dbReference>